<accession>A0AAN7R103</accession>
<dbReference type="AlphaFoldDB" id="A0AAN7R103"/>
<comment type="caution">
    <text evidence="1">The sequence shown here is derived from an EMBL/GenBank/DDBJ whole genome shotgun (WGS) entry which is preliminary data.</text>
</comment>
<organism evidence="1 2">
    <name type="scientific">Trapa natans</name>
    <name type="common">Water chestnut</name>
    <dbReference type="NCBI Taxonomy" id="22666"/>
    <lineage>
        <taxon>Eukaryota</taxon>
        <taxon>Viridiplantae</taxon>
        <taxon>Streptophyta</taxon>
        <taxon>Embryophyta</taxon>
        <taxon>Tracheophyta</taxon>
        <taxon>Spermatophyta</taxon>
        <taxon>Magnoliopsida</taxon>
        <taxon>eudicotyledons</taxon>
        <taxon>Gunneridae</taxon>
        <taxon>Pentapetalae</taxon>
        <taxon>rosids</taxon>
        <taxon>malvids</taxon>
        <taxon>Myrtales</taxon>
        <taxon>Lythraceae</taxon>
        <taxon>Trapa</taxon>
    </lineage>
</organism>
<keyword evidence="2" id="KW-1185">Reference proteome</keyword>
<proteinExistence type="predicted"/>
<name>A0AAN7R103_TRANT</name>
<evidence type="ECO:0000313" key="2">
    <source>
        <dbReference type="Proteomes" id="UP001346149"/>
    </source>
</evidence>
<protein>
    <submittedName>
        <fullName evidence="1">Uncharacterized protein</fullName>
    </submittedName>
</protein>
<dbReference type="Proteomes" id="UP001346149">
    <property type="component" value="Unassembled WGS sequence"/>
</dbReference>
<sequence length="127" mass="13959">MSVPELTVYVDLIPWHRFGFCASNASICAGEATEPVGGPKELPTILQQWHGKERLRKLFGKSVVGPAQNLKVIFQYFPGRTGGFEPLLRFCYSSSGQMEITPYNISLLHSAAHFMDMAVGSVLSLPS</sequence>
<reference evidence="1 2" key="1">
    <citation type="journal article" date="2023" name="Hortic Res">
        <title>Pangenome of water caltrop reveals structural variations and asymmetric subgenome divergence after allopolyploidization.</title>
        <authorList>
            <person name="Zhang X."/>
            <person name="Chen Y."/>
            <person name="Wang L."/>
            <person name="Yuan Y."/>
            <person name="Fang M."/>
            <person name="Shi L."/>
            <person name="Lu R."/>
            <person name="Comes H.P."/>
            <person name="Ma Y."/>
            <person name="Chen Y."/>
            <person name="Huang G."/>
            <person name="Zhou Y."/>
            <person name="Zheng Z."/>
            <person name="Qiu Y."/>
        </authorList>
    </citation>
    <scope>NUCLEOTIDE SEQUENCE [LARGE SCALE GENOMIC DNA]</scope>
    <source>
        <strain evidence="1">F231</strain>
    </source>
</reference>
<dbReference type="EMBL" id="JAXQNO010000014">
    <property type="protein sequence ID" value="KAK4784220.1"/>
    <property type="molecule type" value="Genomic_DNA"/>
</dbReference>
<gene>
    <name evidence="1" type="ORF">SAY86_018588</name>
</gene>
<evidence type="ECO:0000313" key="1">
    <source>
        <dbReference type="EMBL" id="KAK4784220.1"/>
    </source>
</evidence>